<dbReference type="InterPro" id="IPR001810">
    <property type="entry name" value="F-box_dom"/>
</dbReference>
<dbReference type="Proteomes" id="UP001634007">
    <property type="component" value="Unassembled WGS sequence"/>
</dbReference>
<keyword evidence="3" id="KW-1185">Reference proteome</keyword>
<dbReference type="Pfam" id="PF14299">
    <property type="entry name" value="PP2"/>
    <property type="match status" value="1"/>
</dbReference>
<dbReference type="Pfam" id="PF00646">
    <property type="entry name" value="F-box"/>
    <property type="match status" value="1"/>
</dbReference>
<dbReference type="EMBL" id="JBJKBG010000008">
    <property type="protein sequence ID" value="KAL3725702.1"/>
    <property type="molecule type" value="Genomic_DNA"/>
</dbReference>
<dbReference type="EMBL" id="JBJKBG010000008">
    <property type="protein sequence ID" value="KAL3725703.1"/>
    <property type="molecule type" value="Genomic_DNA"/>
</dbReference>
<dbReference type="AlphaFoldDB" id="A0ABD3JED0"/>
<reference evidence="2 3" key="1">
    <citation type="submission" date="2024-11" db="EMBL/GenBank/DDBJ databases">
        <title>Chromosome-level genome assembly of Eucalyptus globulus Labill. provides insights into its genome evolution.</title>
        <authorList>
            <person name="Li X."/>
        </authorList>
    </citation>
    <scope>NUCLEOTIDE SEQUENCE [LARGE SCALE GENOMIC DNA]</scope>
    <source>
        <strain evidence="2">CL2024</strain>
        <tissue evidence="2">Fresh tender leaves</tissue>
    </source>
</reference>
<dbReference type="EMBL" id="JBJKBG010000008">
    <property type="protein sequence ID" value="KAL3725704.1"/>
    <property type="molecule type" value="Genomic_DNA"/>
</dbReference>
<evidence type="ECO:0000259" key="1">
    <source>
        <dbReference type="Pfam" id="PF00646"/>
    </source>
</evidence>
<dbReference type="InterPro" id="IPR025886">
    <property type="entry name" value="PP2-like"/>
</dbReference>
<organism evidence="2 3">
    <name type="scientific">Eucalyptus globulus</name>
    <name type="common">Tasmanian blue gum</name>
    <dbReference type="NCBI Taxonomy" id="34317"/>
    <lineage>
        <taxon>Eukaryota</taxon>
        <taxon>Viridiplantae</taxon>
        <taxon>Streptophyta</taxon>
        <taxon>Embryophyta</taxon>
        <taxon>Tracheophyta</taxon>
        <taxon>Spermatophyta</taxon>
        <taxon>Magnoliopsida</taxon>
        <taxon>eudicotyledons</taxon>
        <taxon>Gunneridae</taxon>
        <taxon>Pentapetalae</taxon>
        <taxon>rosids</taxon>
        <taxon>malvids</taxon>
        <taxon>Myrtales</taxon>
        <taxon>Myrtaceae</taxon>
        <taxon>Myrtoideae</taxon>
        <taxon>Eucalypteae</taxon>
        <taxon>Eucalyptus</taxon>
    </lineage>
</organism>
<dbReference type="PANTHER" id="PTHR32278">
    <property type="entry name" value="F-BOX DOMAIN-CONTAINING PROTEIN"/>
    <property type="match status" value="1"/>
</dbReference>
<evidence type="ECO:0000313" key="2">
    <source>
        <dbReference type="EMBL" id="KAL3725702.1"/>
    </source>
</evidence>
<dbReference type="PANTHER" id="PTHR32278:SF143">
    <property type="entry name" value="F-BOX PROTEIN PP2-B1"/>
    <property type="match status" value="1"/>
</dbReference>
<feature type="domain" description="F-box" evidence="1">
    <location>
        <begin position="12"/>
        <end position="52"/>
    </location>
</feature>
<sequence>MAAIQEAEGPGFSALPEGCIAKVVSLTSPADACRLATLSPDFKSACDSDVVWASFLPPERPQTVSRSVSSLKGLYFSLCDDPVLIGDGKMSYSLDRHSGKKCIMLSARALSITWGGTPVYWSWTCLPNSRFTEVAKLIDVCWLEIRGMISSGMLSPETHYAAYLVFKITPASHGFEFQPVEVEARFAGDEAGKREHSVYLSRENNNTHGWQSWRRFRHAGGSLMLAPAEGSGNYPKERRDGWSEIELGEFLTKEGQDGEVEMSVMETKGGNWKAGLVVEGIEIRPKDGK</sequence>
<name>A0ABD3JED0_EUCGL</name>
<gene>
    <name evidence="2" type="ORF">ACJRO7_030694</name>
</gene>
<evidence type="ECO:0000313" key="3">
    <source>
        <dbReference type="Proteomes" id="UP001634007"/>
    </source>
</evidence>
<dbReference type="SUPFAM" id="SSF81383">
    <property type="entry name" value="F-box domain"/>
    <property type="match status" value="1"/>
</dbReference>
<dbReference type="InterPro" id="IPR036047">
    <property type="entry name" value="F-box-like_dom_sf"/>
</dbReference>
<accession>A0ABD3JED0</accession>
<proteinExistence type="predicted"/>
<comment type="caution">
    <text evidence="2">The sequence shown here is derived from an EMBL/GenBank/DDBJ whole genome shotgun (WGS) entry which is preliminary data.</text>
</comment>
<dbReference type="EMBL" id="JBJKBG010000008">
    <property type="protein sequence ID" value="KAL3725705.1"/>
    <property type="molecule type" value="Genomic_DNA"/>
</dbReference>
<protein>
    <recommendedName>
        <fullName evidence="1">F-box domain-containing protein</fullName>
    </recommendedName>
</protein>
<dbReference type="CDD" id="cd22162">
    <property type="entry name" value="F-box_AtSKIP3-like"/>
    <property type="match status" value="1"/>
</dbReference>